<organism evidence="1 2">
    <name type="scientific">Gigaspora margarita</name>
    <dbReference type="NCBI Taxonomy" id="4874"/>
    <lineage>
        <taxon>Eukaryota</taxon>
        <taxon>Fungi</taxon>
        <taxon>Fungi incertae sedis</taxon>
        <taxon>Mucoromycota</taxon>
        <taxon>Glomeromycotina</taxon>
        <taxon>Glomeromycetes</taxon>
        <taxon>Diversisporales</taxon>
        <taxon>Gigasporaceae</taxon>
        <taxon>Gigaspora</taxon>
    </lineage>
</organism>
<evidence type="ECO:0000313" key="1">
    <source>
        <dbReference type="EMBL" id="CAG8776684.1"/>
    </source>
</evidence>
<dbReference type="Gene3D" id="2.40.70.10">
    <property type="entry name" value="Acid Proteases"/>
    <property type="match status" value="1"/>
</dbReference>
<protein>
    <submittedName>
        <fullName evidence="1">9013_t:CDS:1</fullName>
    </submittedName>
</protein>
<keyword evidence="2" id="KW-1185">Reference proteome</keyword>
<evidence type="ECO:0000313" key="2">
    <source>
        <dbReference type="Proteomes" id="UP000789901"/>
    </source>
</evidence>
<comment type="caution">
    <text evidence="1">The sequence shown here is derived from an EMBL/GenBank/DDBJ whole genome shotgun (WGS) entry which is preliminary data.</text>
</comment>
<sequence>MAKIDSGYDGYGSISKEQATKFSLKIYKTYENSYNYSTSGHKMKNLSETQTIIQFQNNFNIPIIFRVSDVNRERILIGVTFLYKTRAWLNFEENILKLIWNNKVHTQKLFI</sequence>
<proteinExistence type="predicted"/>
<gene>
    <name evidence="1" type="ORF">GMARGA_LOCUS19159</name>
</gene>
<dbReference type="InterPro" id="IPR021109">
    <property type="entry name" value="Peptidase_aspartic_dom_sf"/>
</dbReference>
<name>A0ABN7VK74_GIGMA</name>
<reference evidence="1 2" key="1">
    <citation type="submission" date="2021-06" db="EMBL/GenBank/DDBJ databases">
        <authorList>
            <person name="Kallberg Y."/>
            <person name="Tangrot J."/>
            <person name="Rosling A."/>
        </authorList>
    </citation>
    <scope>NUCLEOTIDE SEQUENCE [LARGE SCALE GENOMIC DNA]</scope>
    <source>
        <strain evidence="1 2">120-4 pot B 10/14</strain>
    </source>
</reference>
<dbReference type="EMBL" id="CAJVQB010015797">
    <property type="protein sequence ID" value="CAG8776684.1"/>
    <property type="molecule type" value="Genomic_DNA"/>
</dbReference>
<dbReference type="Proteomes" id="UP000789901">
    <property type="component" value="Unassembled WGS sequence"/>
</dbReference>
<accession>A0ABN7VK74</accession>